<evidence type="ECO:0000313" key="7">
    <source>
        <dbReference type="Proteomes" id="UP000515145"/>
    </source>
</evidence>
<keyword evidence="7" id="KW-1185">Reference proteome</keyword>
<protein>
    <recommendedName>
        <fullName evidence="5">Ribosome biogenesis regulatory protein</fullName>
    </recommendedName>
</protein>
<dbReference type="GO" id="GO:0005730">
    <property type="term" value="C:nucleolus"/>
    <property type="evidence" value="ECO:0007669"/>
    <property type="project" value="TreeGrafter"/>
</dbReference>
<evidence type="ECO:0000256" key="6">
    <source>
        <dbReference type="SAM" id="MobiDB-lite"/>
    </source>
</evidence>
<keyword evidence="4 5" id="KW-0539">Nucleus</keyword>
<keyword evidence="3 5" id="KW-0690">Ribosome biogenesis</keyword>
<sequence length="347" mass="39438">MAACSVEELLAKAEQEEAEKLKSITVLKELELDFDIGNLLACDKNRIESRDFREQKKEDFLRSLARDNTQLLINEIWKQPTERVEEAIVAKLPEPTIPLPREKPPPKPRPPTRWEQFAKLKGIQKKKKTNLVWDETAKEWRRRWGYKRANDNTKDWMAEVPETADPNEDQFAKRIKAKKERVAKNEFNRLKNIARAQKVKVPGVGLTPKTKQSKDELGRAVSVAKTSTASMGRFQDSLPKEKRAKNTGKKRKFEPLIGDFSNERQKQLELLKVMDSKKPKLDITKAVNKQMREDDREEAAARHKKGKKGRQGNMSGKPRGKGGKGKGGRPAGGRPGGGKKKGKPGKH</sequence>
<gene>
    <name evidence="8" type="primary">rrs1</name>
</gene>
<dbReference type="AlphaFoldDB" id="A0A6P7KGV1"/>
<dbReference type="GO" id="GO:0042273">
    <property type="term" value="P:ribosomal large subunit biogenesis"/>
    <property type="evidence" value="ECO:0007669"/>
    <property type="project" value="TreeGrafter"/>
</dbReference>
<name>A0A6P7KGV1_9TELE</name>
<comment type="subcellular location">
    <subcellularLocation>
        <location evidence="1 5">Nucleus</location>
    </subcellularLocation>
</comment>
<feature type="compositionally biased region" description="Basic residues" evidence="6">
    <location>
        <begin position="242"/>
        <end position="252"/>
    </location>
</feature>
<comment type="similarity">
    <text evidence="2 5">Belongs to the RRS1 family.</text>
</comment>
<dbReference type="RefSeq" id="XP_028288923.1">
    <property type="nucleotide sequence ID" value="XM_028433122.1"/>
</dbReference>
<evidence type="ECO:0000313" key="8">
    <source>
        <dbReference type="RefSeq" id="XP_028288923.1"/>
    </source>
</evidence>
<dbReference type="PANTHER" id="PTHR17602:SF4">
    <property type="entry name" value="RIBOSOME BIOGENESIS REGULATORY PROTEIN HOMOLOG"/>
    <property type="match status" value="1"/>
</dbReference>
<dbReference type="CTD" id="23212"/>
<proteinExistence type="inferred from homology"/>
<accession>A0A6P7KGV1</accession>
<dbReference type="InParanoid" id="A0A6P7KGV1"/>
<dbReference type="GO" id="GO:0030687">
    <property type="term" value="C:preribosome, large subunit precursor"/>
    <property type="evidence" value="ECO:0007669"/>
    <property type="project" value="TreeGrafter"/>
</dbReference>
<dbReference type="OrthoDB" id="28455at2759"/>
<feature type="compositionally biased region" description="Basic residues" evidence="6">
    <location>
        <begin position="337"/>
        <end position="347"/>
    </location>
</feature>
<comment type="function">
    <text evidence="5">Involved in ribosomal large subunit assembly.</text>
</comment>
<evidence type="ECO:0000256" key="3">
    <source>
        <dbReference type="ARBA" id="ARBA00022517"/>
    </source>
</evidence>
<evidence type="ECO:0000256" key="5">
    <source>
        <dbReference type="RuleBase" id="RU364132"/>
    </source>
</evidence>
<dbReference type="InterPro" id="IPR007023">
    <property type="entry name" value="Ribosom_reg"/>
</dbReference>
<dbReference type="FunCoup" id="A0A6P7KGV1">
    <property type="interactions" value="1354"/>
</dbReference>
<evidence type="ECO:0000256" key="2">
    <source>
        <dbReference type="ARBA" id="ARBA00010077"/>
    </source>
</evidence>
<reference evidence="8" key="1">
    <citation type="submission" date="2025-08" db="UniProtKB">
        <authorList>
            <consortium name="RefSeq"/>
        </authorList>
    </citation>
    <scope>IDENTIFICATION</scope>
</reference>
<evidence type="ECO:0000256" key="1">
    <source>
        <dbReference type="ARBA" id="ARBA00004123"/>
    </source>
</evidence>
<organism evidence="7 8">
    <name type="scientific">Parambassis ranga</name>
    <name type="common">Indian glassy fish</name>
    <dbReference type="NCBI Taxonomy" id="210632"/>
    <lineage>
        <taxon>Eukaryota</taxon>
        <taxon>Metazoa</taxon>
        <taxon>Chordata</taxon>
        <taxon>Craniata</taxon>
        <taxon>Vertebrata</taxon>
        <taxon>Euteleostomi</taxon>
        <taxon>Actinopterygii</taxon>
        <taxon>Neopterygii</taxon>
        <taxon>Teleostei</taxon>
        <taxon>Neoteleostei</taxon>
        <taxon>Acanthomorphata</taxon>
        <taxon>Ovalentaria</taxon>
        <taxon>Ambassidae</taxon>
        <taxon>Parambassis</taxon>
    </lineage>
</organism>
<evidence type="ECO:0000256" key="4">
    <source>
        <dbReference type="ARBA" id="ARBA00023242"/>
    </source>
</evidence>
<feature type="region of interest" description="Disordered" evidence="6">
    <location>
        <begin position="223"/>
        <end position="264"/>
    </location>
</feature>
<dbReference type="GO" id="GO:0000447">
    <property type="term" value="P:endonucleolytic cleavage in ITS1 to separate SSU-rRNA from 5.8S rRNA and LSU-rRNA from tricistronic rRNA transcript (SSU-rRNA, 5.8S rRNA, LSU-rRNA)"/>
    <property type="evidence" value="ECO:0007669"/>
    <property type="project" value="TreeGrafter"/>
</dbReference>
<dbReference type="PANTHER" id="PTHR17602">
    <property type="entry name" value="RIBOSOME BIOGENESIS REGULATORY PROTEIN"/>
    <property type="match status" value="1"/>
</dbReference>
<dbReference type="Pfam" id="PF04939">
    <property type="entry name" value="RRS1"/>
    <property type="match status" value="1"/>
</dbReference>
<dbReference type="GeneID" id="114453301"/>
<feature type="compositionally biased region" description="Basic residues" evidence="6">
    <location>
        <begin position="318"/>
        <end position="327"/>
    </location>
</feature>
<feature type="region of interest" description="Disordered" evidence="6">
    <location>
        <begin position="276"/>
        <end position="347"/>
    </location>
</feature>
<feature type="compositionally biased region" description="Basic and acidic residues" evidence="6">
    <location>
        <begin position="290"/>
        <end position="301"/>
    </location>
</feature>
<dbReference type="Proteomes" id="UP000515145">
    <property type="component" value="Chromosome 20"/>
</dbReference>